<keyword evidence="7" id="KW-1185">Reference proteome</keyword>
<comment type="caution">
    <text evidence="6">The sequence shown here is derived from an EMBL/GenBank/DDBJ whole genome shotgun (WGS) entry which is preliminary data.</text>
</comment>
<evidence type="ECO:0000256" key="1">
    <source>
        <dbReference type="ARBA" id="ARBA00001931"/>
    </source>
</evidence>
<dbReference type="InterPro" id="IPR018391">
    <property type="entry name" value="PQQ_b-propeller_rpt"/>
</dbReference>
<reference evidence="6" key="1">
    <citation type="submission" date="2022-08" db="EMBL/GenBank/DDBJ databases">
        <authorList>
            <person name="Kallberg Y."/>
            <person name="Tangrot J."/>
            <person name="Rosling A."/>
        </authorList>
    </citation>
    <scope>NUCLEOTIDE SEQUENCE</scope>
    <source>
        <strain evidence="6">Wild A</strain>
    </source>
</reference>
<dbReference type="GO" id="GO:0020037">
    <property type="term" value="F:heme binding"/>
    <property type="evidence" value="ECO:0007669"/>
    <property type="project" value="InterPro"/>
</dbReference>
<feature type="domain" description="Pyrrolo-quinoline quinone repeat" evidence="5">
    <location>
        <begin position="417"/>
        <end position="564"/>
    </location>
</feature>
<gene>
    <name evidence="6" type="ORF">FWILDA_LOCUS8606</name>
</gene>
<dbReference type="SUPFAM" id="SSF50998">
    <property type="entry name" value="Quinoprotein alcohol dehydrogenase-like"/>
    <property type="match status" value="1"/>
</dbReference>
<dbReference type="Pfam" id="PF13360">
    <property type="entry name" value="PQQ_2"/>
    <property type="match status" value="1"/>
</dbReference>
<dbReference type="Gene3D" id="2.130.10.10">
    <property type="entry name" value="YVTN repeat-like/Quinoprotein amine dehydrogenase"/>
    <property type="match status" value="1"/>
</dbReference>
<evidence type="ECO:0000313" key="6">
    <source>
        <dbReference type="EMBL" id="CAI2178478.1"/>
    </source>
</evidence>
<dbReference type="GO" id="GO:0005506">
    <property type="term" value="F:iron ion binding"/>
    <property type="evidence" value="ECO:0007669"/>
    <property type="project" value="InterPro"/>
</dbReference>
<accession>A0A9W4SS10</accession>
<evidence type="ECO:0000259" key="4">
    <source>
        <dbReference type="Pfam" id="PF01011"/>
    </source>
</evidence>
<dbReference type="GO" id="GO:0004497">
    <property type="term" value="F:monooxygenase activity"/>
    <property type="evidence" value="ECO:0007669"/>
    <property type="project" value="InterPro"/>
</dbReference>
<evidence type="ECO:0000256" key="2">
    <source>
        <dbReference type="ARBA" id="ARBA00008156"/>
    </source>
</evidence>
<comment type="cofactor">
    <cofactor evidence="1">
        <name>pyrroloquinoline quinone</name>
        <dbReference type="ChEBI" id="CHEBI:58442"/>
    </cofactor>
</comment>
<feature type="domain" description="Pyrrolo-quinoline quinone repeat" evidence="4">
    <location>
        <begin position="115"/>
        <end position="364"/>
    </location>
</feature>
<protein>
    <submittedName>
        <fullName evidence="6">16822_t:CDS:1</fullName>
    </submittedName>
</protein>
<dbReference type="Gene3D" id="2.140.10.10">
    <property type="entry name" value="Quinoprotein alcohol dehydrogenase-like superfamily"/>
    <property type="match status" value="1"/>
</dbReference>
<dbReference type="InterPro" id="IPR036396">
    <property type="entry name" value="Cyt_P450_sf"/>
</dbReference>
<dbReference type="InterPro" id="IPR002372">
    <property type="entry name" value="PQQ_rpt_dom"/>
</dbReference>
<dbReference type="SUPFAM" id="SSF48264">
    <property type="entry name" value="Cytochrome P450"/>
    <property type="match status" value="1"/>
</dbReference>
<dbReference type="InterPro" id="IPR015943">
    <property type="entry name" value="WD40/YVTN_repeat-like_dom_sf"/>
</dbReference>
<proteinExistence type="inferred from homology"/>
<dbReference type="EMBL" id="CAMKVN010001864">
    <property type="protein sequence ID" value="CAI2178478.1"/>
    <property type="molecule type" value="Genomic_DNA"/>
</dbReference>
<evidence type="ECO:0000313" key="7">
    <source>
        <dbReference type="Proteomes" id="UP001153678"/>
    </source>
</evidence>
<dbReference type="SMART" id="SM00564">
    <property type="entry name" value="PQQ"/>
    <property type="match status" value="7"/>
</dbReference>
<dbReference type="InterPro" id="IPR011047">
    <property type="entry name" value="Quinoprotein_ADH-like_sf"/>
</dbReference>
<dbReference type="AlphaFoldDB" id="A0A9W4SS10"/>
<evidence type="ECO:0000256" key="3">
    <source>
        <dbReference type="ARBA" id="ARBA00023002"/>
    </source>
</evidence>
<dbReference type="PANTHER" id="PTHR32303">
    <property type="entry name" value="QUINOPROTEIN ALCOHOL DEHYDROGENASE (CYTOCHROME C)"/>
    <property type="match status" value="1"/>
</dbReference>
<dbReference type="Pfam" id="PF01011">
    <property type="entry name" value="PQQ"/>
    <property type="match status" value="1"/>
</dbReference>
<keyword evidence="3" id="KW-0560">Oxidoreductase</keyword>
<dbReference type="OrthoDB" id="416253at2759"/>
<organism evidence="6 7">
    <name type="scientific">Funneliformis geosporum</name>
    <dbReference type="NCBI Taxonomy" id="1117311"/>
    <lineage>
        <taxon>Eukaryota</taxon>
        <taxon>Fungi</taxon>
        <taxon>Fungi incertae sedis</taxon>
        <taxon>Mucoromycota</taxon>
        <taxon>Glomeromycotina</taxon>
        <taxon>Glomeromycetes</taxon>
        <taxon>Glomerales</taxon>
        <taxon>Glomeraceae</taxon>
        <taxon>Funneliformis</taxon>
    </lineage>
</organism>
<name>A0A9W4SS10_9GLOM</name>
<evidence type="ECO:0000259" key="5">
    <source>
        <dbReference type="Pfam" id="PF13360"/>
    </source>
</evidence>
<dbReference type="GO" id="GO:0016705">
    <property type="term" value="F:oxidoreductase activity, acting on paired donors, with incorporation or reduction of molecular oxygen"/>
    <property type="evidence" value="ECO:0007669"/>
    <property type="project" value="InterPro"/>
</dbReference>
<dbReference type="PANTHER" id="PTHR32303:SF10">
    <property type="entry name" value="OUTER MEMBRANE PROTEIN ASSEMBLY FACTOR BAMB"/>
    <property type="match status" value="1"/>
</dbReference>
<dbReference type="Proteomes" id="UP001153678">
    <property type="component" value="Unassembled WGS sequence"/>
</dbReference>
<comment type="similarity">
    <text evidence="2">Belongs to the bacterial PQQ dehydrogenase family.</text>
</comment>
<sequence>MNAKFHALMLWLNFNRMTRPDITKRHFITIREKTMNKSHLPKKPNVNVILIRTLFITATLFAHNFLGVLSNNDTDWLSFGGPGIDNNRNAIGETIISPDNVDSLTIKFVIPTVDSVSATPVTFNNNVYFPDWAGWIYSANARTGMINWKYKVSEKYLPQPADPKAISRDTFAIDPTEQLIIFGTQNAIEGGSGYVIAIDLKGDLVWITLIDDHPLAVITQSPTIYNGGVYIGVSSVEEGVASNRPGYVCCTFQGSFAKLNLTTGQILWKTLMLPYNHGRPDLYSGIAVWGSAPAIDPIKGLVYIGTGNNYRVPSDVVDCVTSARTTEDKFKCQDPKNYINAILALDINNGDVIWAVRTSPSDDWIVSCIPGFITPNPGSCPEPAGLDYDFGQAPLLVKACNKTSCPLLAIATAKSGIAWAINAATGKIYWTVEAGPGGTTGGSMFGSATDGKRYFVSISNSSKNLYMFVRPSRYSPPSTRGGALVAIDISTGDILWQTANPTDAESQAPVSYANGVVWYGSRDNSGHLFALNAETGDILFEFVTGGSVASGPSIVDGVVYAGSGYTRFGYGTPNNRTLLDAIDEIIGEGKVIQNPPDTFQLIAARPIAASLIGEEFYLHSSVSTQGIFKIIVERRLSSMKTKSYVPPVDILQKFIELLSQDYQIDIEILTNYIITAIFAVVHSTSNFLTNCLHYSYTDGFYNDILFSFSEYANYSQFQKELFYWKNKNDYHKVKMETPIIPLKKLIIWFIWTASLKRP</sequence>